<evidence type="ECO:0000256" key="1">
    <source>
        <dbReference type="SAM" id="MobiDB-lite"/>
    </source>
</evidence>
<dbReference type="EMBL" id="QGKY02001015">
    <property type="protein sequence ID" value="KAF2572009.1"/>
    <property type="molecule type" value="Genomic_DNA"/>
</dbReference>
<accession>A0A8S9IQ00</accession>
<name>A0A8S9IQ00_BRACR</name>
<evidence type="ECO:0000313" key="2">
    <source>
        <dbReference type="EMBL" id="KAF2572009.1"/>
    </source>
</evidence>
<reference evidence="2" key="1">
    <citation type="submission" date="2019-12" db="EMBL/GenBank/DDBJ databases">
        <title>Genome sequencing and annotation of Brassica cretica.</title>
        <authorList>
            <person name="Studholme D.J."/>
            <person name="Sarris P.F."/>
        </authorList>
    </citation>
    <scope>NUCLEOTIDE SEQUENCE</scope>
    <source>
        <strain evidence="2">PFS-102/07</strain>
        <tissue evidence="2">Leaf</tissue>
    </source>
</reference>
<protein>
    <submittedName>
        <fullName evidence="2">Uncharacterized protein</fullName>
    </submittedName>
</protein>
<comment type="caution">
    <text evidence="2">The sequence shown here is derived from an EMBL/GenBank/DDBJ whole genome shotgun (WGS) entry which is preliminary data.</text>
</comment>
<gene>
    <name evidence="2" type="ORF">F2Q70_00004039</name>
</gene>
<organism evidence="2">
    <name type="scientific">Brassica cretica</name>
    <name type="common">Mustard</name>
    <dbReference type="NCBI Taxonomy" id="69181"/>
    <lineage>
        <taxon>Eukaryota</taxon>
        <taxon>Viridiplantae</taxon>
        <taxon>Streptophyta</taxon>
        <taxon>Embryophyta</taxon>
        <taxon>Tracheophyta</taxon>
        <taxon>Spermatophyta</taxon>
        <taxon>Magnoliopsida</taxon>
        <taxon>eudicotyledons</taxon>
        <taxon>Gunneridae</taxon>
        <taxon>Pentapetalae</taxon>
        <taxon>rosids</taxon>
        <taxon>malvids</taxon>
        <taxon>Brassicales</taxon>
        <taxon>Brassicaceae</taxon>
        <taxon>Brassiceae</taxon>
        <taxon>Brassica</taxon>
    </lineage>
</organism>
<feature type="region of interest" description="Disordered" evidence="1">
    <location>
        <begin position="1"/>
        <end position="34"/>
    </location>
</feature>
<feature type="region of interest" description="Disordered" evidence="1">
    <location>
        <begin position="249"/>
        <end position="268"/>
    </location>
</feature>
<sequence length="268" mass="29899">MSSRRKASTKSRHDRFVPDSSSSQHNDVAPKVEFAEHSVDPEEADAVLELVEFRLPRAGEVPEFPPDGYFTCYEAYLMQCHLWFPIPEAIANLAIITEFVSNYNPWKKHFFFVHVNNASVEENCIPIFRTRWGWKVINPLPPTPDGLHTPDLPIEEGAESSMDGFVPYEATVERERSRPRKGKHVIVDDDAVVGQSSPTDNILRDYLNSQAGGSGSDQIDLDELLDFDFPPAEGESSEVPEFTKASRMVNGVSEQPGGLHGSIQGRDG</sequence>
<proteinExistence type="predicted"/>
<dbReference type="AlphaFoldDB" id="A0A8S9IQ00"/>
<feature type="compositionally biased region" description="Basic residues" evidence="1">
    <location>
        <begin position="1"/>
        <end position="13"/>
    </location>
</feature>